<dbReference type="GO" id="GO:0080120">
    <property type="term" value="P:CAAX-box protein maturation"/>
    <property type="evidence" value="ECO:0007669"/>
    <property type="project" value="UniProtKB-ARBA"/>
</dbReference>
<keyword evidence="1" id="KW-0472">Membrane</keyword>
<evidence type="ECO:0000313" key="3">
    <source>
        <dbReference type="EMBL" id="MBS2963475.1"/>
    </source>
</evidence>
<protein>
    <submittedName>
        <fullName evidence="3">CPBP family intramembrane metalloprotease</fullName>
        <ecNumber evidence="3">3.4.24.-</ecNumber>
    </submittedName>
</protein>
<keyword evidence="3" id="KW-0645">Protease</keyword>
<feature type="transmembrane region" description="Helical" evidence="1">
    <location>
        <begin position="188"/>
        <end position="207"/>
    </location>
</feature>
<keyword evidence="3" id="KW-0378">Hydrolase</keyword>
<gene>
    <name evidence="3" type="ORF">KGA66_10485</name>
</gene>
<keyword evidence="1" id="KW-0812">Transmembrane</keyword>
<dbReference type="RefSeq" id="WP_211467213.1">
    <property type="nucleotide sequence ID" value="NZ_JAGSXH010000027.1"/>
</dbReference>
<dbReference type="Pfam" id="PF02517">
    <property type="entry name" value="Rce1-like"/>
    <property type="match status" value="1"/>
</dbReference>
<keyword evidence="1" id="KW-1133">Transmembrane helix</keyword>
<feature type="transmembrane region" description="Helical" evidence="1">
    <location>
        <begin position="79"/>
        <end position="102"/>
    </location>
</feature>
<dbReference type="InterPro" id="IPR003675">
    <property type="entry name" value="Rce1/LyrA-like_dom"/>
</dbReference>
<accession>A0A8J8BCF6</accession>
<dbReference type="Proteomes" id="UP000677913">
    <property type="component" value="Unassembled WGS sequence"/>
</dbReference>
<feature type="transmembrane region" description="Helical" evidence="1">
    <location>
        <begin position="156"/>
        <end position="176"/>
    </location>
</feature>
<feature type="domain" description="CAAX prenyl protease 2/Lysostaphin resistance protein A-like" evidence="2">
    <location>
        <begin position="126"/>
        <end position="214"/>
    </location>
</feature>
<organism evidence="3 4">
    <name type="scientific">Actinocrinis puniceicyclus</name>
    <dbReference type="NCBI Taxonomy" id="977794"/>
    <lineage>
        <taxon>Bacteria</taxon>
        <taxon>Bacillati</taxon>
        <taxon>Actinomycetota</taxon>
        <taxon>Actinomycetes</taxon>
        <taxon>Catenulisporales</taxon>
        <taxon>Actinospicaceae</taxon>
        <taxon>Actinocrinis</taxon>
    </lineage>
</organism>
<keyword evidence="3" id="KW-0482">Metalloprotease</keyword>
<dbReference type="EC" id="3.4.24.-" evidence="3"/>
<evidence type="ECO:0000259" key="2">
    <source>
        <dbReference type="Pfam" id="PF02517"/>
    </source>
</evidence>
<feature type="transmembrane region" description="Helical" evidence="1">
    <location>
        <begin position="114"/>
        <end position="136"/>
    </location>
</feature>
<reference evidence="3" key="1">
    <citation type="submission" date="2021-04" db="EMBL/GenBank/DDBJ databases">
        <title>Genome based classification of Actinospica acidithermotolerans sp. nov., an actinobacterium isolated from an Indonesian hot spring.</title>
        <authorList>
            <person name="Kusuma A.B."/>
            <person name="Putra K.E."/>
            <person name="Nafisah S."/>
            <person name="Loh J."/>
            <person name="Nouioui I."/>
            <person name="Goodfellow M."/>
        </authorList>
    </citation>
    <scope>NUCLEOTIDE SEQUENCE</scope>
    <source>
        <strain evidence="3">DSM 45618</strain>
    </source>
</reference>
<dbReference type="EMBL" id="JAGSXH010000027">
    <property type="protein sequence ID" value="MBS2963475.1"/>
    <property type="molecule type" value="Genomic_DNA"/>
</dbReference>
<dbReference type="GO" id="GO:0004175">
    <property type="term" value="F:endopeptidase activity"/>
    <property type="evidence" value="ECO:0007669"/>
    <property type="project" value="UniProtKB-ARBA"/>
</dbReference>
<proteinExistence type="predicted"/>
<sequence>MWSRTLCLECLVLAATIAPAELVRVATAFGMRGHGAARAARTATYGVPAAYSAVCAAAIAVAATGGFSPGYLSSWSVGALWVVGAVVAGCAVVALEFGLGAAPYLLRGKRGLRLGVMLASGSVDAAFVASVVATGIAEELLYRGLWIGILHERLGLVLPAAILAAACAYALGHVFFGMNVVAQKATTGAVFGVLLVSSGSVVVPLLAHVTQNLVVSALGARQAARA</sequence>
<dbReference type="AlphaFoldDB" id="A0A8J8BCF6"/>
<keyword evidence="4" id="KW-1185">Reference proteome</keyword>
<dbReference type="GO" id="GO:0008237">
    <property type="term" value="F:metallopeptidase activity"/>
    <property type="evidence" value="ECO:0007669"/>
    <property type="project" value="UniProtKB-KW"/>
</dbReference>
<name>A0A8J8BCF6_9ACTN</name>
<evidence type="ECO:0000256" key="1">
    <source>
        <dbReference type="SAM" id="Phobius"/>
    </source>
</evidence>
<comment type="caution">
    <text evidence="3">The sequence shown here is derived from an EMBL/GenBank/DDBJ whole genome shotgun (WGS) entry which is preliminary data.</text>
</comment>
<evidence type="ECO:0000313" key="4">
    <source>
        <dbReference type="Proteomes" id="UP000677913"/>
    </source>
</evidence>